<name>A0A218WLE1_PUNGR</name>
<proteinExistence type="predicted"/>
<reference evidence="4" key="1">
    <citation type="journal article" date="2017" name="Plant J.">
        <title>The pomegranate (Punica granatum L.) genome and the genomics of punicalagin biosynthesis.</title>
        <authorList>
            <person name="Qin G."/>
            <person name="Xu C."/>
            <person name="Ming R."/>
            <person name="Tang H."/>
            <person name="Guyot R."/>
            <person name="Kramer E.M."/>
            <person name="Hu Y."/>
            <person name="Yi X."/>
            <person name="Qi Y."/>
            <person name="Xu X."/>
            <person name="Gao Z."/>
            <person name="Pan H."/>
            <person name="Jian J."/>
            <person name="Tian Y."/>
            <person name="Yue Z."/>
            <person name="Xu Y."/>
        </authorList>
    </citation>
    <scope>NUCLEOTIDE SEQUENCE [LARGE SCALE GENOMIC DNA]</scope>
    <source>
        <strain evidence="4">cv. Dabenzi</strain>
    </source>
</reference>
<organism evidence="3 4">
    <name type="scientific">Punica granatum</name>
    <name type="common">Pomegranate</name>
    <dbReference type="NCBI Taxonomy" id="22663"/>
    <lineage>
        <taxon>Eukaryota</taxon>
        <taxon>Viridiplantae</taxon>
        <taxon>Streptophyta</taxon>
        <taxon>Embryophyta</taxon>
        <taxon>Tracheophyta</taxon>
        <taxon>Spermatophyta</taxon>
        <taxon>Magnoliopsida</taxon>
        <taxon>eudicotyledons</taxon>
        <taxon>Gunneridae</taxon>
        <taxon>Pentapetalae</taxon>
        <taxon>rosids</taxon>
        <taxon>malvids</taxon>
        <taxon>Myrtales</taxon>
        <taxon>Lythraceae</taxon>
        <taxon>Punica</taxon>
    </lineage>
</organism>
<evidence type="ECO:0000313" key="3">
    <source>
        <dbReference type="EMBL" id="OWM73644.1"/>
    </source>
</evidence>
<dbReference type="Pfam" id="PF00190">
    <property type="entry name" value="Cupin_1"/>
    <property type="match status" value="1"/>
</dbReference>
<dbReference type="SUPFAM" id="SSF51182">
    <property type="entry name" value="RmlC-like cupins"/>
    <property type="match status" value="1"/>
</dbReference>
<evidence type="ECO:0000259" key="2">
    <source>
        <dbReference type="Pfam" id="PF00190"/>
    </source>
</evidence>
<dbReference type="AlphaFoldDB" id="A0A218WLE1"/>
<dbReference type="InterPro" id="IPR011051">
    <property type="entry name" value="RmlC_Cupin_sf"/>
</dbReference>
<accession>A0A218WLE1</accession>
<dbReference type="InterPro" id="IPR014710">
    <property type="entry name" value="RmlC-like_jellyroll"/>
</dbReference>
<feature type="domain" description="Cupin type-1" evidence="2">
    <location>
        <begin position="28"/>
        <end position="78"/>
    </location>
</feature>
<evidence type="ECO:0000256" key="1">
    <source>
        <dbReference type="ARBA" id="ARBA00022729"/>
    </source>
</evidence>
<sequence>MWMTCGDEFESRTNNPLAIDALVWTSQSVSYAVLQLTAGTPNPLHTHPRSSALMFLVEGSLQVGFVDSIYNLFTQTLQYNGDAQKHAVAISTFGSANAGSVSIPVTCSPPVD</sequence>
<dbReference type="Gene3D" id="2.60.120.10">
    <property type="entry name" value="Jelly Rolls"/>
    <property type="match status" value="1"/>
</dbReference>
<keyword evidence="1" id="KW-0732">Signal</keyword>
<gene>
    <name evidence="3" type="ORF">CDL15_Pgr026743</name>
</gene>
<comment type="caution">
    <text evidence="3">The sequence shown here is derived from an EMBL/GenBank/DDBJ whole genome shotgun (WGS) entry which is preliminary data.</text>
</comment>
<dbReference type="Proteomes" id="UP000197138">
    <property type="component" value="Unassembled WGS sequence"/>
</dbReference>
<dbReference type="InterPro" id="IPR006045">
    <property type="entry name" value="Cupin_1"/>
</dbReference>
<protein>
    <recommendedName>
        <fullName evidence="2">Cupin type-1 domain-containing protein</fullName>
    </recommendedName>
</protein>
<dbReference type="PANTHER" id="PTHR31238">
    <property type="entry name" value="GERMIN-LIKE PROTEIN SUBFAMILY 3 MEMBER 3"/>
    <property type="match status" value="1"/>
</dbReference>
<evidence type="ECO:0000313" key="4">
    <source>
        <dbReference type="Proteomes" id="UP000197138"/>
    </source>
</evidence>
<dbReference type="EMBL" id="MTKT01003950">
    <property type="protein sequence ID" value="OWM73644.1"/>
    <property type="molecule type" value="Genomic_DNA"/>
</dbReference>